<evidence type="ECO:0000256" key="1">
    <source>
        <dbReference type="SAM" id="SignalP"/>
    </source>
</evidence>
<keyword evidence="1" id="KW-0732">Signal</keyword>
<sequence length="79" mass="9147">MGLSFRFWSHLKLRWGLAFGLVSSEAQDGVYASVLVSSEAQMGLSFRFWFHLKLKIGLTRRFWSHLKLRWDLGVGFGLI</sequence>
<reference evidence="4" key="1">
    <citation type="submission" date="2017-02" db="UniProtKB">
        <authorList>
            <consortium name="WormBaseParasite"/>
        </authorList>
    </citation>
    <scope>IDENTIFICATION</scope>
</reference>
<dbReference type="WBParaSite" id="ASIM_0000045901-mRNA-1">
    <property type="protein sequence ID" value="ASIM_0000045901-mRNA-1"/>
    <property type="gene ID" value="ASIM_0000045901"/>
</dbReference>
<dbReference type="AlphaFoldDB" id="A0A0M3IYY0"/>
<evidence type="ECO:0000313" key="2">
    <source>
        <dbReference type="EMBL" id="VDK17633.1"/>
    </source>
</evidence>
<dbReference type="Proteomes" id="UP000267096">
    <property type="component" value="Unassembled WGS sequence"/>
</dbReference>
<proteinExistence type="predicted"/>
<feature type="signal peptide" evidence="1">
    <location>
        <begin position="1"/>
        <end position="26"/>
    </location>
</feature>
<name>A0A0M3IYY0_ANISI</name>
<accession>A0A0M3IYY0</accession>
<gene>
    <name evidence="2" type="ORF">ASIM_LOCUS363</name>
</gene>
<feature type="chain" id="PRO_5043120673" evidence="1">
    <location>
        <begin position="27"/>
        <end position="79"/>
    </location>
</feature>
<evidence type="ECO:0000313" key="3">
    <source>
        <dbReference type="Proteomes" id="UP000267096"/>
    </source>
</evidence>
<dbReference type="EMBL" id="UYRR01000200">
    <property type="protein sequence ID" value="VDK17633.1"/>
    <property type="molecule type" value="Genomic_DNA"/>
</dbReference>
<protein>
    <submittedName>
        <fullName evidence="4">Secreted protein</fullName>
    </submittedName>
</protein>
<keyword evidence="3" id="KW-1185">Reference proteome</keyword>
<evidence type="ECO:0000313" key="4">
    <source>
        <dbReference type="WBParaSite" id="ASIM_0000045901-mRNA-1"/>
    </source>
</evidence>
<reference evidence="2 3" key="2">
    <citation type="submission" date="2018-11" db="EMBL/GenBank/DDBJ databases">
        <authorList>
            <consortium name="Pathogen Informatics"/>
        </authorList>
    </citation>
    <scope>NUCLEOTIDE SEQUENCE [LARGE SCALE GENOMIC DNA]</scope>
</reference>
<organism evidence="4">
    <name type="scientific">Anisakis simplex</name>
    <name type="common">Herring worm</name>
    <dbReference type="NCBI Taxonomy" id="6269"/>
    <lineage>
        <taxon>Eukaryota</taxon>
        <taxon>Metazoa</taxon>
        <taxon>Ecdysozoa</taxon>
        <taxon>Nematoda</taxon>
        <taxon>Chromadorea</taxon>
        <taxon>Rhabditida</taxon>
        <taxon>Spirurina</taxon>
        <taxon>Ascaridomorpha</taxon>
        <taxon>Ascaridoidea</taxon>
        <taxon>Anisakidae</taxon>
        <taxon>Anisakis</taxon>
        <taxon>Anisakis simplex complex</taxon>
    </lineage>
</organism>